<keyword evidence="3" id="KW-0489">Methyltransferase</keyword>
<sequence>MVQVKTLRKFAYSPLRYPGGKSSLFGFFCNIFDKNNWTDFTYIEPYAGGAGSALALLLTGKVGSIIINDYDVAIYSFWKAIIDHPADFISKIRNTPITIEEWRKQKEIYNNKDKRKSFNLGFATFYLNRTNRSGVLNAGPIGGLSQSGAWTLAVRYDKEKMINKIKLISDFKNKIKVTNKDGLSILKKYCDKANVFFYIDPPYYKKGALLYLNSFTHDKHLELSEFLNGNDKAKWILSYDDVPEIRSMYIPYGRRFESYNLRYSVHRNTRLGSELVIYSDDILI</sequence>
<evidence type="ECO:0000256" key="4">
    <source>
        <dbReference type="ARBA" id="ARBA00022679"/>
    </source>
</evidence>
<name>A0A1F5E455_9BACT</name>
<comment type="similarity">
    <text evidence="1">Belongs to the N(4)/N(6)-methyltransferase family.</text>
</comment>
<dbReference type="GO" id="GO:1904047">
    <property type="term" value="F:S-adenosyl-L-methionine binding"/>
    <property type="evidence" value="ECO:0007669"/>
    <property type="project" value="TreeGrafter"/>
</dbReference>
<protein>
    <recommendedName>
        <fullName evidence="2">site-specific DNA-methyltransferase (adenine-specific)</fullName>
        <ecNumber evidence="2">2.1.1.72</ecNumber>
    </recommendedName>
</protein>
<dbReference type="InterPro" id="IPR012327">
    <property type="entry name" value="MeTrfase_D12"/>
</dbReference>
<dbReference type="InterPro" id="IPR012263">
    <property type="entry name" value="M_m6A_EcoRV"/>
</dbReference>
<evidence type="ECO:0000256" key="6">
    <source>
        <dbReference type="ARBA" id="ARBA00047942"/>
    </source>
</evidence>
<gene>
    <name evidence="7" type="ORF">A2215_03920</name>
</gene>
<dbReference type="GO" id="GO:0043565">
    <property type="term" value="F:sequence-specific DNA binding"/>
    <property type="evidence" value="ECO:0007669"/>
    <property type="project" value="TreeGrafter"/>
</dbReference>
<accession>A0A1F5E455</accession>
<dbReference type="PANTHER" id="PTHR30481">
    <property type="entry name" value="DNA ADENINE METHYLASE"/>
    <property type="match status" value="1"/>
</dbReference>
<evidence type="ECO:0000256" key="3">
    <source>
        <dbReference type="ARBA" id="ARBA00022603"/>
    </source>
</evidence>
<dbReference type="GO" id="GO:0006298">
    <property type="term" value="P:mismatch repair"/>
    <property type="evidence" value="ECO:0007669"/>
    <property type="project" value="TreeGrafter"/>
</dbReference>
<dbReference type="SUPFAM" id="SSF53335">
    <property type="entry name" value="S-adenosyl-L-methionine-dependent methyltransferases"/>
    <property type="match status" value="1"/>
</dbReference>
<evidence type="ECO:0000313" key="7">
    <source>
        <dbReference type="EMBL" id="OGD62148.1"/>
    </source>
</evidence>
<dbReference type="InterPro" id="IPR029063">
    <property type="entry name" value="SAM-dependent_MTases_sf"/>
</dbReference>
<organism evidence="7 8">
    <name type="scientific">Candidatus Berkelbacteria bacterium RIFOXYA2_FULL_43_10</name>
    <dbReference type="NCBI Taxonomy" id="1797472"/>
    <lineage>
        <taxon>Bacteria</taxon>
        <taxon>Candidatus Berkelbacteria</taxon>
    </lineage>
</organism>
<dbReference type="GO" id="GO:0032259">
    <property type="term" value="P:methylation"/>
    <property type="evidence" value="ECO:0007669"/>
    <property type="project" value="UniProtKB-KW"/>
</dbReference>
<dbReference type="PRINTS" id="PR00505">
    <property type="entry name" value="D12N6MTFRASE"/>
</dbReference>
<comment type="catalytic activity">
    <reaction evidence="6">
        <text>a 2'-deoxyadenosine in DNA + S-adenosyl-L-methionine = an N(6)-methyl-2'-deoxyadenosine in DNA + S-adenosyl-L-homocysteine + H(+)</text>
        <dbReference type="Rhea" id="RHEA:15197"/>
        <dbReference type="Rhea" id="RHEA-COMP:12418"/>
        <dbReference type="Rhea" id="RHEA-COMP:12419"/>
        <dbReference type="ChEBI" id="CHEBI:15378"/>
        <dbReference type="ChEBI" id="CHEBI:57856"/>
        <dbReference type="ChEBI" id="CHEBI:59789"/>
        <dbReference type="ChEBI" id="CHEBI:90615"/>
        <dbReference type="ChEBI" id="CHEBI:90616"/>
        <dbReference type="EC" id="2.1.1.72"/>
    </reaction>
</comment>
<dbReference type="STRING" id="1797472.A2215_03920"/>
<keyword evidence="5" id="KW-0949">S-adenosyl-L-methionine</keyword>
<dbReference type="PIRSF" id="PIRSF000398">
    <property type="entry name" value="M_m6A_EcoRV"/>
    <property type="match status" value="1"/>
</dbReference>
<evidence type="ECO:0000256" key="5">
    <source>
        <dbReference type="ARBA" id="ARBA00022691"/>
    </source>
</evidence>
<dbReference type="InterPro" id="IPR023095">
    <property type="entry name" value="Ade_MeTrfase_dom_2"/>
</dbReference>
<dbReference type="EMBL" id="MEZY01000053">
    <property type="protein sequence ID" value="OGD62148.1"/>
    <property type="molecule type" value="Genomic_DNA"/>
</dbReference>
<dbReference type="Pfam" id="PF02086">
    <property type="entry name" value="MethyltransfD12"/>
    <property type="match status" value="1"/>
</dbReference>
<dbReference type="Proteomes" id="UP000178583">
    <property type="component" value="Unassembled WGS sequence"/>
</dbReference>
<dbReference type="Gene3D" id="1.10.1020.10">
    <property type="entry name" value="Adenine-specific Methyltransferase, Domain 2"/>
    <property type="match status" value="1"/>
</dbReference>
<dbReference type="AlphaFoldDB" id="A0A1F5E455"/>
<comment type="caution">
    <text evidence="7">The sequence shown here is derived from an EMBL/GenBank/DDBJ whole genome shotgun (WGS) entry which is preliminary data.</text>
</comment>
<proteinExistence type="inferred from homology"/>
<keyword evidence="4" id="KW-0808">Transferase</keyword>
<dbReference type="GO" id="GO:0009307">
    <property type="term" value="P:DNA restriction-modification system"/>
    <property type="evidence" value="ECO:0007669"/>
    <property type="project" value="InterPro"/>
</dbReference>
<evidence type="ECO:0000256" key="1">
    <source>
        <dbReference type="ARBA" id="ARBA00006594"/>
    </source>
</evidence>
<dbReference type="Gene3D" id="3.40.50.150">
    <property type="entry name" value="Vaccinia Virus protein VP39"/>
    <property type="match status" value="1"/>
</dbReference>
<reference evidence="7 8" key="1">
    <citation type="journal article" date="2016" name="Nat. Commun.">
        <title>Thousands of microbial genomes shed light on interconnected biogeochemical processes in an aquifer system.</title>
        <authorList>
            <person name="Anantharaman K."/>
            <person name="Brown C.T."/>
            <person name="Hug L.A."/>
            <person name="Sharon I."/>
            <person name="Castelle C.J."/>
            <person name="Probst A.J."/>
            <person name="Thomas B.C."/>
            <person name="Singh A."/>
            <person name="Wilkins M.J."/>
            <person name="Karaoz U."/>
            <person name="Brodie E.L."/>
            <person name="Williams K.H."/>
            <person name="Hubbard S.S."/>
            <person name="Banfield J.F."/>
        </authorList>
    </citation>
    <scope>NUCLEOTIDE SEQUENCE [LARGE SCALE GENOMIC DNA]</scope>
</reference>
<evidence type="ECO:0000313" key="8">
    <source>
        <dbReference type="Proteomes" id="UP000178583"/>
    </source>
</evidence>
<dbReference type="EC" id="2.1.1.72" evidence="2"/>
<dbReference type="PANTHER" id="PTHR30481:SF2">
    <property type="entry name" value="SITE-SPECIFIC DNA-METHYLTRANSFERASE (ADENINE-SPECIFIC)"/>
    <property type="match status" value="1"/>
</dbReference>
<evidence type="ECO:0000256" key="2">
    <source>
        <dbReference type="ARBA" id="ARBA00011900"/>
    </source>
</evidence>
<dbReference type="GO" id="GO:0009007">
    <property type="term" value="F:site-specific DNA-methyltransferase (adenine-specific) activity"/>
    <property type="evidence" value="ECO:0007669"/>
    <property type="project" value="UniProtKB-EC"/>
</dbReference>